<feature type="region of interest" description="Disordered" evidence="2">
    <location>
        <begin position="213"/>
        <end position="243"/>
    </location>
</feature>
<dbReference type="PANTHER" id="PTHR13847">
    <property type="entry name" value="SARCOSINE DEHYDROGENASE-RELATED"/>
    <property type="match status" value="1"/>
</dbReference>
<accession>A0A1R4IH04</accession>
<dbReference type="EC" id="1.4.3.19" evidence="4"/>
<dbReference type="Gene3D" id="3.50.50.60">
    <property type="entry name" value="FAD/NAD(P)-binding domain"/>
    <property type="match status" value="1"/>
</dbReference>
<dbReference type="AlphaFoldDB" id="A0A1R4IH04"/>
<evidence type="ECO:0000256" key="1">
    <source>
        <dbReference type="ARBA" id="ARBA00023002"/>
    </source>
</evidence>
<dbReference type="Pfam" id="PF01266">
    <property type="entry name" value="DAO"/>
    <property type="match status" value="1"/>
</dbReference>
<evidence type="ECO:0000313" key="5">
    <source>
        <dbReference type="Proteomes" id="UP000196230"/>
    </source>
</evidence>
<dbReference type="EMBL" id="FUKP01000014">
    <property type="protein sequence ID" value="SJN18653.1"/>
    <property type="molecule type" value="Genomic_DNA"/>
</dbReference>
<protein>
    <submittedName>
        <fullName evidence="4">Glycine oxidase ThiO</fullName>
        <ecNumber evidence="4">1.4.3.19</ecNumber>
    </submittedName>
</protein>
<dbReference type="GO" id="GO:0043799">
    <property type="term" value="F:glycine oxidase activity"/>
    <property type="evidence" value="ECO:0007669"/>
    <property type="project" value="UniProtKB-EC"/>
</dbReference>
<reference evidence="4 5" key="1">
    <citation type="submission" date="2017-02" db="EMBL/GenBank/DDBJ databases">
        <authorList>
            <person name="Peterson S.W."/>
        </authorList>
    </citation>
    <scope>NUCLEOTIDE SEQUENCE [LARGE SCALE GENOMIC DNA]</scope>
    <source>
        <strain evidence="4 5">2B3F</strain>
    </source>
</reference>
<dbReference type="SUPFAM" id="SSF51905">
    <property type="entry name" value="FAD/NAD(P)-binding domain"/>
    <property type="match status" value="1"/>
</dbReference>
<dbReference type="SUPFAM" id="SSF54373">
    <property type="entry name" value="FAD-linked reductases, C-terminal domain"/>
    <property type="match status" value="1"/>
</dbReference>
<dbReference type="GO" id="GO:0005737">
    <property type="term" value="C:cytoplasm"/>
    <property type="evidence" value="ECO:0007669"/>
    <property type="project" value="TreeGrafter"/>
</dbReference>
<dbReference type="PANTHER" id="PTHR13847:SF289">
    <property type="entry name" value="GLYCINE OXIDASE"/>
    <property type="match status" value="1"/>
</dbReference>
<dbReference type="InterPro" id="IPR036188">
    <property type="entry name" value="FAD/NAD-bd_sf"/>
</dbReference>
<organism evidence="4 5">
    <name type="scientific">Micrococcus lylae</name>
    <dbReference type="NCBI Taxonomy" id="1273"/>
    <lineage>
        <taxon>Bacteria</taxon>
        <taxon>Bacillati</taxon>
        <taxon>Actinomycetota</taxon>
        <taxon>Actinomycetes</taxon>
        <taxon>Micrococcales</taxon>
        <taxon>Micrococcaceae</taxon>
        <taxon>Micrococcus</taxon>
    </lineage>
</organism>
<evidence type="ECO:0000313" key="4">
    <source>
        <dbReference type="EMBL" id="SJN18653.1"/>
    </source>
</evidence>
<dbReference type="Gene3D" id="3.30.9.10">
    <property type="entry name" value="D-Amino Acid Oxidase, subunit A, domain 2"/>
    <property type="match status" value="1"/>
</dbReference>
<dbReference type="RefSeq" id="WP_087133508.1">
    <property type="nucleotide sequence ID" value="NZ_FUKP01000014.1"/>
</dbReference>
<evidence type="ECO:0000256" key="2">
    <source>
        <dbReference type="SAM" id="MobiDB-lite"/>
    </source>
</evidence>
<keyword evidence="1 4" id="KW-0560">Oxidoreductase</keyword>
<feature type="domain" description="FAD dependent oxidoreductase" evidence="3">
    <location>
        <begin position="3"/>
        <end position="405"/>
    </location>
</feature>
<dbReference type="Proteomes" id="UP000196230">
    <property type="component" value="Unassembled WGS sequence"/>
</dbReference>
<name>A0A1R4IH04_9MICC</name>
<evidence type="ECO:0000259" key="3">
    <source>
        <dbReference type="Pfam" id="PF01266"/>
    </source>
</evidence>
<dbReference type="InterPro" id="IPR006076">
    <property type="entry name" value="FAD-dep_OxRdtase"/>
</dbReference>
<gene>
    <name evidence="4" type="ORF">FM125_02095</name>
</gene>
<sequence length="456" mass="46463">MHVLVAGAGIIGLTTAVGLRAAGHAVQLVAPELAAVLAGPAPDPSRLKVAGATHAAAGMLAPVAETQHGQDALGPLLRRAWAGWPVLIELLTAAGAGSTGHRTEGSWIVAADAADRDAWAHLLARTGPDDGRLTPVTARALRSASPALAPGLAGGWDAPDDHQVDPRALAATLLRALIRPARDVLPGPLARLTAGQVTEAVQEEEHVRVRIRPAGDGGVQGDAPGEPVPTSDAGRRPEAAGEAEATADVAVLAAGLGHGQIAGDPTATPLPLRPVHGDVLRLRVPADQLLPGEDHLLDRTVRGLVHGRQVYLVPRADGTLVVGATAREDRLAGTRAGGVLDLLQDACTLVPALRDCELHQVHTAARPGTPDDRPCLGALPHAPRIVVSTGYHRHGILLAPWAAEAGCALAEHAGGVLPQIDPALAATLAAADPARFDGTSAHASTTCQSDARSAHA</sequence>
<proteinExistence type="predicted"/>